<dbReference type="AlphaFoldDB" id="A0A934WW67"/>
<evidence type="ECO:0000313" key="2">
    <source>
        <dbReference type="Proteomes" id="UP000611723"/>
    </source>
</evidence>
<evidence type="ECO:0000313" key="1">
    <source>
        <dbReference type="EMBL" id="MBK6264094.1"/>
    </source>
</evidence>
<accession>A0A934WW67</accession>
<name>A0A934WW67_9BACT</name>
<comment type="caution">
    <text evidence="1">The sequence shown here is derived from an EMBL/GenBank/DDBJ whole genome shotgun (WGS) entry which is preliminary data.</text>
</comment>
<sequence>MHFCMGELDSIALFDSVKGCGMEHQKPDCHKKQATHQLDSKSCCEDQSIEVDAQDEVLQTTTISVSEFQLVAVAYIVVPELFLQASAQYIPFQDYTPPLIKRDIPVLIQSFLL</sequence>
<proteinExistence type="predicted"/>
<dbReference type="Pfam" id="PF26622">
    <property type="entry name" value="DUF8199"/>
    <property type="match status" value="1"/>
</dbReference>
<organism evidence="1 2">
    <name type="scientific">Marivirga aurantiaca</name>
    <dbReference type="NCBI Taxonomy" id="2802615"/>
    <lineage>
        <taxon>Bacteria</taxon>
        <taxon>Pseudomonadati</taxon>
        <taxon>Bacteroidota</taxon>
        <taxon>Cytophagia</taxon>
        <taxon>Cytophagales</taxon>
        <taxon>Marivirgaceae</taxon>
        <taxon>Marivirga</taxon>
    </lineage>
</organism>
<gene>
    <name evidence="1" type="ORF">JKA74_03515</name>
</gene>
<dbReference type="NCBIfam" id="NF047658">
    <property type="entry name" value="HYC_CC_PP"/>
    <property type="match status" value="1"/>
</dbReference>
<dbReference type="InterPro" id="IPR058060">
    <property type="entry name" value="HYC_CC_PP"/>
</dbReference>
<keyword evidence="2" id="KW-1185">Reference proteome</keyword>
<dbReference type="Proteomes" id="UP000611723">
    <property type="component" value="Unassembled WGS sequence"/>
</dbReference>
<dbReference type="EMBL" id="JAEQBW010000001">
    <property type="protein sequence ID" value="MBK6264094.1"/>
    <property type="molecule type" value="Genomic_DNA"/>
</dbReference>
<reference evidence="1" key="1">
    <citation type="submission" date="2021-01" db="EMBL/GenBank/DDBJ databases">
        <title>Marivirga aurantiaca sp. nov., isolated from intertidal surface sediments.</title>
        <authorList>
            <person name="Zhang M."/>
        </authorList>
    </citation>
    <scope>NUCLEOTIDE SEQUENCE</scope>
    <source>
        <strain evidence="1">S37H4</strain>
    </source>
</reference>
<protein>
    <submittedName>
        <fullName evidence="1">Uncharacterized protein</fullName>
    </submittedName>
</protein>
<dbReference type="InterPro" id="IPR058512">
    <property type="entry name" value="DUF8199"/>
</dbReference>